<dbReference type="CDD" id="cd03042">
    <property type="entry name" value="GST_N_Zeta"/>
    <property type="match status" value="1"/>
</dbReference>
<dbReference type="SUPFAM" id="SSF47616">
    <property type="entry name" value="GST C-terminal domain-like"/>
    <property type="match status" value="1"/>
</dbReference>
<evidence type="ECO:0000313" key="4">
    <source>
        <dbReference type="EMBL" id="RUO38269.1"/>
    </source>
</evidence>
<dbReference type="InterPro" id="IPR034330">
    <property type="entry name" value="GST_Zeta_C"/>
</dbReference>
<dbReference type="InterPro" id="IPR004046">
    <property type="entry name" value="GST_C"/>
</dbReference>
<comment type="similarity">
    <text evidence="1">Belongs to the GST superfamily. Zeta family.</text>
</comment>
<dbReference type="Pfam" id="PF00043">
    <property type="entry name" value="GST_C"/>
    <property type="match status" value="1"/>
</dbReference>
<dbReference type="InterPro" id="IPR040079">
    <property type="entry name" value="Glutathione_S-Trfase"/>
</dbReference>
<dbReference type="InterPro" id="IPR034333">
    <property type="entry name" value="GST_Zeta_N"/>
</dbReference>
<dbReference type="SFLD" id="SFLDS00019">
    <property type="entry name" value="Glutathione_Transferase_(cytos"/>
    <property type="match status" value="1"/>
</dbReference>
<dbReference type="InterPro" id="IPR005955">
    <property type="entry name" value="GST_Zeta"/>
</dbReference>
<feature type="domain" description="GST N-terminal" evidence="2">
    <location>
        <begin position="1"/>
        <end position="88"/>
    </location>
</feature>
<dbReference type="SUPFAM" id="SSF52833">
    <property type="entry name" value="Thioredoxin-like"/>
    <property type="match status" value="1"/>
</dbReference>
<evidence type="ECO:0000313" key="5">
    <source>
        <dbReference type="Proteomes" id="UP000286934"/>
    </source>
</evidence>
<dbReference type="Gene3D" id="1.20.1050.10">
    <property type="match status" value="1"/>
</dbReference>
<name>A0A432WWX9_9GAMM</name>
<organism evidence="4 5">
    <name type="scientific">Aliidiomarina shirensis</name>
    <dbReference type="NCBI Taxonomy" id="1048642"/>
    <lineage>
        <taxon>Bacteria</taxon>
        <taxon>Pseudomonadati</taxon>
        <taxon>Pseudomonadota</taxon>
        <taxon>Gammaproteobacteria</taxon>
        <taxon>Alteromonadales</taxon>
        <taxon>Idiomarinaceae</taxon>
        <taxon>Aliidiomarina</taxon>
    </lineage>
</organism>
<dbReference type="OrthoDB" id="509852at2"/>
<dbReference type="InterPro" id="IPR004045">
    <property type="entry name" value="Glutathione_S-Trfase_N"/>
</dbReference>
<dbReference type="Pfam" id="PF13409">
    <property type="entry name" value="GST_N_2"/>
    <property type="match status" value="1"/>
</dbReference>
<dbReference type="NCBIfam" id="TIGR01262">
    <property type="entry name" value="maiA"/>
    <property type="match status" value="1"/>
</dbReference>
<gene>
    <name evidence="4" type="primary">maiA</name>
    <name evidence="4" type="ORF">CWE13_01050</name>
</gene>
<dbReference type="Gene3D" id="3.40.30.10">
    <property type="entry name" value="Glutaredoxin"/>
    <property type="match status" value="1"/>
</dbReference>
<evidence type="ECO:0000259" key="3">
    <source>
        <dbReference type="PROSITE" id="PS50405"/>
    </source>
</evidence>
<comment type="caution">
    <text evidence="4">The sequence shown here is derived from an EMBL/GenBank/DDBJ whole genome shotgun (WGS) entry which is preliminary data.</text>
</comment>
<dbReference type="PROSITE" id="PS50404">
    <property type="entry name" value="GST_NTER"/>
    <property type="match status" value="1"/>
</dbReference>
<keyword evidence="4" id="KW-0413">Isomerase</keyword>
<proteinExistence type="inferred from homology"/>
<dbReference type="InterPro" id="IPR036282">
    <property type="entry name" value="Glutathione-S-Trfase_C_sf"/>
</dbReference>
<dbReference type="InterPro" id="IPR036249">
    <property type="entry name" value="Thioredoxin-like_sf"/>
</dbReference>
<keyword evidence="5" id="KW-1185">Reference proteome</keyword>
<dbReference type="FunFam" id="1.20.1050.10:FF:000017">
    <property type="entry name" value="Maleylacetoacetate isomerase"/>
    <property type="match status" value="1"/>
</dbReference>
<dbReference type="GO" id="GO:0005737">
    <property type="term" value="C:cytoplasm"/>
    <property type="evidence" value="ECO:0007669"/>
    <property type="project" value="InterPro"/>
</dbReference>
<evidence type="ECO:0000259" key="2">
    <source>
        <dbReference type="PROSITE" id="PS50404"/>
    </source>
</evidence>
<dbReference type="GO" id="GO:0006559">
    <property type="term" value="P:L-phenylalanine catabolic process"/>
    <property type="evidence" value="ECO:0007669"/>
    <property type="project" value="TreeGrafter"/>
</dbReference>
<feature type="domain" description="GST C-terminal" evidence="3">
    <location>
        <begin position="93"/>
        <end position="219"/>
    </location>
</feature>
<dbReference type="AlphaFoldDB" id="A0A432WWX9"/>
<dbReference type="SFLD" id="SFLDG00358">
    <property type="entry name" value="Main_(cytGST)"/>
    <property type="match status" value="1"/>
</dbReference>
<dbReference type="PANTHER" id="PTHR42673:SF21">
    <property type="entry name" value="GLUTATHIONE S-TRANSFERASE YFCF"/>
    <property type="match status" value="1"/>
</dbReference>
<dbReference type="GO" id="GO:0016034">
    <property type="term" value="F:maleylacetoacetate isomerase activity"/>
    <property type="evidence" value="ECO:0007669"/>
    <property type="project" value="TreeGrafter"/>
</dbReference>
<dbReference type="InterPro" id="IPR010987">
    <property type="entry name" value="Glutathione-S-Trfase_C-like"/>
</dbReference>
<reference evidence="5" key="1">
    <citation type="journal article" date="2018" name="Front. Microbiol.">
        <title>Genome-Based Analysis Reveals the Taxonomy and Diversity of the Family Idiomarinaceae.</title>
        <authorList>
            <person name="Liu Y."/>
            <person name="Lai Q."/>
            <person name="Shao Z."/>
        </authorList>
    </citation>
    <scope>NUCLEOTIDE SEQUENCE [LARGE SCALE GENOMIC DNA]</scope>
    <source>
        <strain evidence="5">AIS</strain>
    </source>
</reference>
<sequence length="219" mass="24401">MKLHGYWRSSASYRVRIALAWKGLDYEYSPVHLLKAGGEQKSAEYSRLNPAKLVPTLEIKDPNSGEHLVLNQSLAIIEYLDACFPEKRLVPESPVVAALVRTLALDMAADLQPIANLRVLQYLTGQLQQPDEQKLAWISHWVTQAFSAFEARLQKTAGKYCVGDNVTLADVCLIPQVYNAKRFNIDLSGYPCLCSVVEALEELPAFIAARPENQIDANS</sequence>
<dbReference type="PROSITE" id="PS50405">
    <property type="entry name" value="GST_CTER"/>
    <property type="match status" value="1"/>
</dbReference>
<dbReference type="Proteomes" id="UP000286934">
    <property type="component" value="Unassembled WGS sequence"/>
</dbReference>
<dbReference type="EMBL" id="PIPP01000001">
    <property type="protein sequence ID" value="RUO38269.1"/>
    <property type="molecule type" value="Genomic_DNA"/>
</dbReference>
<dbReference type="PANTHER" id="PTHR42673">
    <property type="entry name" value="MALEYLACETOACETATE ISOMERASE"/>
    <property type="match status" value="1"/>
</dbReference>
<dbReference type="GO" id="GO:0006749">
    <property type="term" value="P:glutathione metabolic process"/>
    <property type="evidence" value="ECO:0007669"/>
    <property type="project" value="TreeGrafter"/>
</dbReference>
<dbReference type="CDD" id="cd03191">
    <property type="entry name" value="GST_C_Zeta"/>
    <property type="match status" value="1"/>
</dbReference>
<protein>
    <submittedName>
        <fullName evidence="4">Maleylacetoacetate isomerase</fullName>
    </submittedName>
</protein>
<evidence type="ECO:0000256" key="1">
    <source>
        <dbReference type="ARBA" id="ARBA00010007"/>
    </source>
</evidence>
<dbReference type="RefSeq" id="WP_126805491.1">
    <property type="nucleotide sequence ID" value="NZ_PIPP01000001.1"/>
</dbReference>
<accession>A0A432WWX9</accession>
<dbReference type="GO" id="GO:0004364">
    <property type="term" value="F:glutathione transferase activity"/>
    <property type="evidence" value="ECO:0007669"/>
    <property type="project" value="TreeGrafter"/>
</dbReference>